<dbReference type="EMBL" id="BAABDT010000007">
    <property type="protein sequence ID" value="GAA3753743.1"/>
    <property type="molecule type" value="Genomic_DNA"/>
</dbReference>
<reference evidence="2" key="1">
    <citation type="journal article" date="2019" name="Int. J. Syst. Evol. Microbiol.">
        <title>The Global Catalogue of Microorganisms (GCM) 10K type strain sequencing project: providing services to taxonomists for standard genome sequencing and annotation.</title>
        <authorList>
            <consortium name="The Broad Institute Genomics Platform"/>
            <consortium name="The Broad Institute Genome Sequencing Center for Infectious Disease"/>
            <person name="Wu L."/>
            <person name="Ma J."/>
        </authorList>
    </citation>
    <scope>NUCLEOTIDE SEQUENCE [LARGE SCALE GENOMIC DNA]</scope>
    <source>
        <strain evidence="2">JCM 17336</strain>
    </source>
</reference>
<keyword evidence="2" id="KW-1185">Reference proteome</keyword>
<comment type="caution">
    <text evidence="1">The sequence shown here is derived from an EMBL/GenBank/DDBJ whole genome shotgun (WGS) entry which is preliminary data.</text>
</comment>
<protein>
    <submittedName>
        <fullName evidence="1">Uncharacterized protein</fullName>
    </submittedName>
</protein>
<proteinExistence type="predicted"/>
<evidence type="ECO:0000313" key="2">
    <source>
        <dbReference type="Proteomes" id="UP001501367"/>
    </source>
</evidence>
<gene>
    <name evidence="1" type="ORF">GCM10022422_44670</name>
</gene>
<organism evidence="1 2">
    <name type="scientific">Flavobacterium ginsengisoli</name>
    <dbReference type="NCBI Taxonomy" id="871694"/>
    <lineage>
        <taxon>Bacteria</taxon>
        <taxon>Pseudomonadati</taxon>
        <taxon>Bacteroidota</taxon>
        <taxon>Flavobacteriia</taxon>
        <taxon>Flavobacteriales</taxon>
        <taxon>Flavobacteriaceae</taxon>
        <taxon>Flavobacterium</taxon>
    </lineage>
</organism>
<sequence>MPKDAAIQNIIKTKIAQESFDNVELVDFNIVRGVENTSFGHTYDVEFTGKVKYLSPGYVRNAALQGTNANEMNFLIVVEKVSESNNMLYDYLKVKTGMIKEITGSIQFIKGADLFDKSTYSKPDVWDLNVDQNYGMSLREIKNINGYKR</sequence>
<evidence type="ECO:0000313" key="1">
    <source>
        <dbReference type="EMBL" id="GAA3753743.1"/>
    </source>
</evidence>
<accession>A0ABP7G571</accession>
<dbReference type="Proteomes" id="UP001501367">
    <property type="component" value="Unassembled WGS sequence"/>
</dbReference>
<name>A0ABP7G571_9FLAO</name>